<keyword evidence="3" id="KW-1185">Reference proteome</keyword>
<dbReference type="EMBL" id="NBSK02000001">
    <property type="protein sequence ID" value="KAJ0227832.1"/>
    <property type="molecule type" value="Genomic_DNA"/>
</dbReference>
<organism evidence="2 3">
    <name type="scientific">Lactuca sativa</name>
    <name type="common">Garden lettuce</name>
    <dbReference type="NCBI Taxonomy" id="4236"/>
    <lineage>
        <taxon>Eukaryota</taxon>
        <taxon>Viridiplantae</taxon>
        <taxon>Streptophyta</taxon>
        <taxon>Embryophyta</taxon>
        <taxon>Tracheophyta</taxon>
        <taxon>Spermatophyta</taxon>
        <taxon>Magnoliopsida</taxon>
        <taxon>eudicotyledons</taxon>
        <taxon>Gunneridae</taxon>
        <taxon>Pentapetalae</taxon>
        <taxon>asterids</taxon>
        <taxon>campanulids</taxon>
        <taxon>Asterales</taxon>
        <taxon>Asteraceae</taxon>
        <taxon>Cichorioideae</taxon>
        <taxon>Cichorieae</taxon>
        <taxon>Lactucinae</taxon>
        <taxon>Lactuca</taxon>
    </lineage>
</organism>
<dbReference type="Gene3D" id="1.10.510.10">
    <property type="entry name" value="Transferase(Phosphotransferase) domain 1"/>
    <property type="match status" value="1"/>
</dbReference>
<dbReference type="Pfam" id="PF00069">
    <property type="entry name" value="Pkinase"/>
    <property type="match status" value="1"/>
</dbReference>
<name>A0A9R1WS76_LACSA</name>
<gene>
    <name evidence="2" type="ORF">LSAT_V11C100036060</name>
</gene>
<dbReference type="AlphaFoldDB" id="A0A9R1WS76"/>
<accession>A0A9R1WS76</accession>
<dbReference type="InterPro" id="IPR011009">
    <property type="entry name" value="Kinase-like_dom_sf"/>
</dbReference>
<dbReference type="InterPro" id="IPR000719">
    <property type="entry name" value="Prot_kinase_dom"/>
</dbReference>
<dbReference type="PROSITE" id="PS50011">
    <property type="entry name" value="PROTEIN_KINASE_DOM"/>
    <property type="match status" value="1"/>
</dbReference>
<feature type="domain" description="Protein kinase" evidence="1">
    <location>
        <begin position="1"/>
        <end position="133"/>
    </location>
</feature>
<proteinExistence type="predicted"/>
<dbReference type="GO" id="GO:0005524">
    <property type="term" value="F:ATP binding"/>
    <property type="evidence" value="ECO:0007669"/>
    <property type="project" value="InterPro"/>
</dbReference>
<evidence type="ECO:0000313" key="2">
    <source>
        <dbReference type="EMBL" id="KAJ0227832.1"/>
    </source>
</evidence>
<reference evidence="2 3" key="1">
    <citation type="journal article" date="2017" name="Nat. Commun.">
        <title>Genome assembly with in vitro proximity ligation data and whole-genome triplication in lettuce.</title>
        <authorList>
            <person name="Reyes-Chin-Wo S."/>
            <person name="Wang Z."/>
            <person name="Yang X."/>
            <person name="Kozik A."/>
            <person name="Arikit S."/>
            <person name="Song C."/>
            <person name="Xia L."/>
            <person name="Froenicke L."/>
            <person name="Lavelle D.O."/>
            <person name="Truco M.J."/>
            <person name="Xia R."/>
            <person name="Zhu S."/>
            <person name="Xu C."/>
            <person name="Xu H."/>
            <person name="Xu X."/>
            <person name="Cox K."/>
            <person name="Korf I."/>
            <person name="Meyers B.C."/>
            <person name="Michelmore R.W."/>
        </authorList>
    </citation>
    <scope>NUCLEOTIDE SEQUENCE [LARGE SCALE GENOMIC DNA]</scope>
    <source>
        <strain evidence="3">cv. Salinas</strain>
        <tissue evidence="2">Seedlings</tissue>
    </source>
</reference>
<dbReference type="SUPFAM" id="SSF56112">
    <property type="entry name" value="Protein kinase-like (PK-like)"/>
    <property type="match status" value="1"/>
</dbReference>
<dbReference type="InterPro" id="IPR045272">
    <property type="entry name" value="ANXUR1/2-like"/>
</dbReference>
<dbReference type="Proteomes" id="UP000235145">
    <property type="component" value="Unassembled WGS sequence"/>
</dbReference>
<evidence type="ECO:0000313" key="3">
    <source>
        <dbReference type="Proteomes" id="UP000235145"/>
    </source>
</evidence>
<dbReference type="GO" id="GO:0004714">
    <property type="term" value="F:transmembrane receptor protein tyrosine kinase activity"/>
    <property type="evidence" value="ECO:0007669"/>
    <property type="project" value="InterPro"/>
</dbReference>
<dbReference type="PANTHER" id="PTHR27003:SF475">
    <property type="entry name" value="PROTEIN KINASE DOMAIN-CONTAINING PROTEIN"/>
    <property type="match status" value="1"/>
</dbReference>
<sequence>MSSGEVHTEGSIYKGILSWDDHVNQVVAVKRLDVSGLQVTLLWLCLLKIYIDVVSALDYLHNRIAETHRLIHHYIKSANILLAENWNGKLVDFGLSRIGLANQQNRFLKEAMKIEVSLNTIFINFINIDMFLR</sequence>
<comment type="caution">
    <text evidence="2">The sequence shown here is derived from an EMBL/GenBank/DDBJ whole genome shotgun (WGS) entry which is preliminary data.</text>
</comment>
<evidence type="ECO:0000259" key="1">
    <source>
        <dbReference type="PROSITE" id="PS50011"/>
    </source>
</evidence>
<protein>
    <recommendedName>
        <fullName evidence="1">Protein kinase domain-containing protein</fullName>
    </recommendedName>
</protein>
<dbReference type="PANTHER" id="PTHR27003">
    <property type="entry name" value="OS07G0166700 PROTEIN"/>
    <property type="match status" value="1"/>
</dbReference>